<evidence type="ECO:0000313" key="1">
    <source>
        <dbReference type="EMBL" id="MDR6270306.1"/>
    </source>
</evidence>
<accession>A0ABU1JFY2</accession>
<sequence length="38" mass="4053">MVDGRPSSPVFAFSSSPRLVEKANTPNSYSVDLVGLKV</sequence>
<reference evidence="1 2" key="1">
    <citation type="submission" date="2023-07" db="EMBL/GenBank/DDBJ databases">
        <title>Sequencing the genomes of 1000 actinobacteria strains.</title>
        <authorList>
            <person name="Klenk H.-P."/>
        </authorList>
    </citation>
    <scope>NUCLEOTIDE SEQUENCE [LARGE SCALE GENOMIC DNA]</scope>
    <source>
        <strain evidence="1 2">DSM 14555</strain>
    </source>
</reference>
<dbReference type="Proteomes" id="UP001185069">
    <property type="component" value="Unassembled WGS sequence"/>
</dbReference>
<comment type="caution">
    <text evidence="1">The sequence shown here is derived from an EMBL/GenBank/DDBJ whole genome shotgun (WGS) entry which is preliminary data.</text>
</comment>
<keyword evidence="2" id="KW-1185">Reference proteome</keyword>
<gene>
    <name evidence="1" type="ORF">JOE69_002544</name>
</gene>
<organism evidence="1 2">
    <name type="scientific">Arthrobacter russicus</name>
    <dbReference type="NCBI Taxonomy" id="172040"/>
    <lineage>
        <taxon>Bacteria</taxon>
        <taxon>Bacillati</taxon>
        <taxon>Actinomycetota</taxon>
        <taxon>Actinomycetes</taxon>
        <taxon>Micrococcales</taxon>
        <taxon>Micrococcaceae</taxon>
        <taxon>Arthrobacter</taxon>
    </lineage>
</organism>
<name>A0ABU1JFY2_9MICC</name>
<proteinExistence type="predicted"/>
<dbReference type="EMBL" id="JAVDQF010000001">
    <property type="protein sequence ID" value="MDR6270306.1"/>
    <property type="molecule type" value="Genomic_DNA"/>
</dbReference>
<evidence type="ECO:0000313" key="2">
    <source>
        <dbReference type="Proteomes" id="UP001185069"/>
    </source>
</evidence>
<protein>
    <submittedName>
        <fullName evidence="1">Uncharacterized protein</fullName>
    </submittedName>
</protein>